<dbReference type="Pfam" id="PF01968">
    <property type="entry name" value="Hydantoinase_A"/>
    <property type="match status" value="1"/>
</dbReference>
<evidence type="ECO:0000259" key="2">
    <source>
        <dbReference type="Pfam" id="PF05378"/>
    </source>
</evidence>
<dbReference type="EMBL" id="VLTJ01000005">
    <property type="protein sequence ID" value="TSH98318.1"/>
    <property type="molecule type" value="Genomic_DNA"/>
</dbReference>
<dbReference type="InterPro" id="IPR043129">
    <property type="entry name" value="ATPase_NBD"/>
</dbReference>
<dbReference type="GO" id="GO:0006749">
    <property type="term" value="P:glutathione metabolic process"/>
    <property type="evidence" value="ECO:0007669"/>
    <property type="project" value="TreeGrafter"/>
</dbReference>
<reference evidence="4 5" key="1">
    <citation type="submission" date="2019-07" db="EMBL/GenBank/DDBJ databases">
        <title>Qingshengfaniella alkalisoli gen. nov., sp. nov., isolated from saline soil.</title>
        <authorList>
            <person name="Xu L."/>
            <person name="Huang X.-X."/>
            <person name="Sun J.-Q."/>
        </authorList>
    </citation>
    <scope>NUCLEOTIDE SEQUENCE [LARGE SCALE GENOMIC DNA]</scope>
    <source>
        <strain evidence="4 5">DSM 27279</strain>
    </source>
</reference>
<name>A0A556AZG8_9BURK</name>
<dbReference type="SUPFAM" id="SSF53067">
    <property type="entry name" value="Actin-like ATPase domain"/>
    <property type="match status" value="1"/>
</dbReference>
<feature type="domain" description="Acetophenone carboxylase-like C-terminal" evidence="3">
    <location>
        <begin position="605"/>
        <end position="653"/>
    </location>
</feature>
<dbReference type="PANTHER" id="PTHR11365:SF23">
    <property type="entry name" value="HYPOTHETICAL 5-OXOPROLINASE (EUROFUNG)-RELATED"/>
    <property type="match status" value="1"/>
</dbReference>
<accession>A0A556AZG8</accession>
<proteinExistence type="predicted"/>
<dbReference type="InterPro" id="IPR008040">
    <property type="entry name" value="Hydant_A_N"/>
</dbReference>
<dbReference type="RefSeq" id="WP_143946633.1">
    <property type="nucleotide sequence ID" value="NZ_BAABMB010000004.1"/>
</dbReference>
<dbReference type="Pfam" id="PF19278">
    <property type="entry name" value="Hydant_A_C"/>
    <property type="match status" value="1"/>
</dbReference>
<comment type="caution">
    <text evidence="4">The sequence shown here is derived from an EMBL/GenBank/DDBJ whole genome shotgun (WGS) entry which is preliminary data.</text>
</comment>
<feature type="domain" description="Hydantoinase A/oxoprolinase" evidence="1">
    <location>
        <begin position="197"/>
        <end position="479"/>
    </location>
</feature>
<dbReference type="InterPro" id="IPR049517">
    <property type="entry name" value="ACX-like_C"/>
</dbReference>
<feature type="domain" description="Hydantoinase/oxoprolinase N-terminal" evidence="2">
    <location>
        <begin position="3"/>
        <end position="175"/>
    </location>
</feature>
<dbReference type="InterPro" id="IPR002821">
    <property type="entry name" value="Hydantoinase_A"/>
</dbReference>
<protein>
    <submittedName>
        <fullName evidence="4">Hydantoinase/oxoprolinase family protein</fullName>
    </submittedName>
</protein>
<dbReference type="GO" id="GO:0017168">
    <property type="term" value="F:5-oxoprolinase (ATP-hydrolyzing) activity"/>
    <property type="evidence" value="ECO:0007669"/>
    <property type="project" value="TreeGrafter"/>
</dbReference>
<dbReference type="GO" id="GO:0005829">
    <property type="term" value="C:cytosol"/>
    <property type="evidence" value="ECO:0007669"/>
    <property type="project" value="TreeGrafter"/>
</dbReference>
<dbReference type="Proteomes" id="UP000318405">
    <property type="component" value="Unassembled WGS sequence"/>
</dbReference>
<dbReference type="Pfam" id="PF05378">
    <property type="entry name" value="Hydant_A_N"/>
    <property type="match status" value="1"/>
</dbReference>
<gene>
    <name evidence="4" type="ORF">FOZ76_02915</name>
</gene>
<dbReference type="AlphaFoldDB" id="A0A556AZG8"/>
<evidence type="ECO:0000259" key="3">
    <source>
        <dbReference type="Pfam" id="PF19278"/>
    </source>
</evidence>
<sequence>MQVGVEIGGTFTDLVWLREDGTVTTGKVPSTPGAIHQAVLDAVRSTGVPLAEVAQFAHGSTVATNALLTRRGASTGLLTTAGFRDVIEIGTHDRVGNIYTAFYTKPRVPIPRRLVREVTERMGADGQVLGALDEAAALREVDALLAEGVDSIAVCLLNAYRNPEHEIRLAELIHRRSPGLHVSLSHQVSPEFREYERTVTTSVNAFVGPVVKGYVDRLDAGLREHGYRGALRLMQSNGGMMPAAAAEANAVRMLLSGPAAGVRAAVWFAQRNGVNDIITLDMGGTSTDVAVAPGLQARIVPELVVDDLPIRTTAVDMATVGAGGGSIAAIDKGGFLNVGPASAGAVPGPACYERGGTLPTVTDAQVIAGILRPARFFGGRMALRTDLARDALASLGLPGGVAAAADAVLRMVNSNMAAAVRLVSTARGIDPRDFTLVAYGGGGPVHGAMVADEVGMRRVLVPWSPGIGSAFGLLVADLIVDMVKASVGPLTDASLDAAARATLRTLCDEQAVQLGLAAGTYEVEMGLDLRYAGQGFELTVWLHDADSAGANELRAAFERVHEQRYGYARSTLPVQVVNLRGRLVRRNTLELRTPLPPVVDAQPETATVTLAGRALEMSFLPRAALPPGQRIAGPAVVEEATSTVVVPPGWQCTCQPTGDLLLEKTA</sequence>
<evidence type="ECO:0000259" key="1">
    <source>
        <dbReference type="Pfam" id="PF01968"/>
    </source>
</evidence>
<dbReference type="InterPro" id="IPR045079">
    <property type="entry name" value="Oxoprolinase-like"/>
</dbReference>
<dbReference type="OrthoDB" id="9768323at2"/>
<evidence type="ECO:0000313" key="4">
    <source>
        <dbReference type="EMBL" id="TSH98318.1"/>
    </source>
</evidence>
<keyword evidence="5" id="KW-1185">Reference proteome</keyword>
<evidence type="ECO:0000313" key="5">
    <source>
        <dbReference type="Proteomes" id="UP000318405"/>
    </source>
</evidence>
<organism evidence="4 5">
    <name type="scientific">Verticiella sediminum</name>
    <dbReference type="NCBI Taxonomy" id="1247510"/>
    <lineage>
        <taxon>Bacteria</taxon>
        <taxon>Pseudomonadati</taxon>
        <taxon>Pseudomonadota</taxon>
        <taxon>Betaproteobacteria</taxon>
        <taxon>Burkholderiales</taxon>
        <taxon>Alcaligenaceae</taxon>
        <taxon>Verticiella</taxon>
    </lineage>
</organism>
<dbReference type="PANTHER" id="PTHR11365">
    <property type="entry name" value="5-OXOPROLINASE RELATED"/>
    <property type="match status" value="1"/>
</dbReference>